<protein>
    <submittedName>
        <fullName evidence="2">MerC mercury resistance protein</fullName>
    </submittedName>
</protein>
<dbReference type="Proteomes" id="UP000186026">
    <property type="component" value="Unassembled WGS sequence"/>
</dbReference>
<feature type="transmembrane region" description="Helical" evidence="1">
    <location>
        <begin position="84"/>
        <end position="102"/>
    </location>
</feature>
<keyword evidence="1" id="KW-0812">Transmembrane</keyword>
<feature type="transmembrane region" description="Helical" evidence="1">
    <location>
        <begin position="12"/>
        <end position="40"/>
    </location>
</feature>
<dbReference type="Pfam" id="PF03203">
    <property type="entry name" value="MerC"/>
    <property type="match status" value="1"/>
</dbReference>
<dbReference type="EMBL" id="FTOP01000010">
    <property type="protein sequence ID" value="SIS98876.1"/>
    <property type="molecule type" value="Genomic_DNA"/>
</dbReference>
<feature type="transmembrane region" description="Helical" evidence="1">
    <location>
        <begin position="60"/>
        <end position="77"/>
    </location>
</feature>
<accession>A0A1N7NKH9</accession>
<name>A0A1N7NKH9_9BACT</name>
<dbReference type="OrthoDB" id="1274419at2"/>
<dbReference type="GO" id="GO:0016020">
    <property type="term" value="C:membrane"/>
    <property type="evidence" value="ECO:0007669"/>
    <property type="project" value="InterPro"/>
</dbReference>
<evidence type="ECO:0000313" key="3">
    <source>
        <dbReference type="Proteomes" id="UP000186026"/>
    </source>
</evidence>
<dbReference type="RefSeq" id="WP_076501855.1">
    <property type="nucleotide sequence ID" value="NZ_FTOP01000010.1"/>
</dbReference>
<keyword evidence="1" id="KW-1133">Transmembrane helix</keyword>
<proteinExistence type="predicted"/>
<reference evidence="3" key="1">
    <citation type="submission" date="2017-01" db="EMBL/GenBank/DDBJ databases">
        <authorList>
            <person name="Varghese N."/>
            <person name="Submissions S."/>
        </authorList>
    </citation>
    <scope>NUCLEOTIDE SEQUENCE [LARGE SCALE GENOMIC DNA]</scope>
    <source>
        <strain evidence="3">DSM 46698</strain>
    </source>
</reference>
<dbReference type="AlphaFoldDB" id="A0A1N7NKH9"/>
<keyword evidence="3" id="KW-1185">Reference proteome</keyword>
<evidence type="ECO:0000313" key="2">
    <source>
        <dbReference type="EMBL" id="SIS98876.1"/>
    </source>
</evidence>
<dbReference type="InterPro" id="IPR004891">
    <property type="entry name" value="Mercury-R_MerC"/>
</dbReference>
<feature type="transmembrane region" description="Helical" evidence="1">
    <location>
        <begin position="108"/>
        <end position="130"/>
    </location>
</feature>
<sequence>MLQFLKRISSQSADLLGISASVLCLIHCLAFPVLISAGFIFGHDDHAGHDHDHAHVHWHWMDFLFVALAIWAVISAVKSTQSRNIKIALWVAVTIFSVGVLLHDVFSWMIFVSLIASVALVIIHIVNWKFHRKCNVIVK</sequence>
<evidence type="ECO:0000256" key="1">
    <source>
        <dbReference type="SAM" id="Phobius"/>
    </source>
</evidence>
<dbReference type="GO" id="GO:0015097">
    <property type="term" value="F:mercury ion transmembrane transporter activity"/>
    <property type="evidence" value="ECO:0007669"/>
    <property type="project" value="InterPro"/>
</dbReference>
<dbReference type="STRING" id="529505.SAMN05421761_110115"/>
<organism evidence="2 3">
    <name type="scientific">Belliella pelovolcani</name>
    <dbReference type="NCBI Taxonomy" id="529505"/>
    <lineage>
        <taxon>Bacteria</taxon>
        <taxon>Pseudomonadati</taxon>
        <taxon>Bacteroidota</taxon>
        <taxon>Cytophagia</taxon>
        <taxon>Cytophagales</taxon>
        <taxon>Cyclobacteriaceae</taxon>
        <taxon>Belliella</taxon>
    </lineage>
</organism>
<keyword evidence="1" id="KW-0472">Membrane</keyword>
<gene>
    <name evidence="2" type="ORF">SAMN05421761_110115</name>
</gene>